<proteinExistence type="predicted"/>
<organism evidence="1">
    <name type="scientific">marine sediment metagenome</name>
    <dbReference type="NCBI Taxonomy" id="412755"/>
    <lineage>
        <taxon>unclassified sequences</taxon>
        <taxon>metagenomes</taxon>
        <taxon>ecological metagenomes</taxon>
    </lineage>
</organism>
<sequence>LGAFLISIIFKIDEPHFKITKNGVEVDKIPYNNYSWIYADYGLTTDWLDENCECGEQTCNFHFNYSKRVKITSENAKEFVSVTYEGPIWFFTDESGHKIAEFYQKDTEIVEDCTPCQEYKCEFDETYFVEIWSQIK</sequence>
<reference evidence="1" key="1">
    <citation type="journal article" date="2015" name="Nature">
        <title>Complex archaea that bridge the gap between prokaryotes and eukaryotes.</title>
        <authorList>
            <person name="Spang A."/>
            <person name="Saw J.H."/>
            <person name="Jorgensen S.L."/>
            <person name="Zaremba-Niedzwiedzka K."/>
            <person name="Martijn J."/>
            <person name="Lind A.E."/>
            <person name="van Eijk R."/>
            <person name="Schleper C."/>
            <person name="Guy L."/>
            <person name="Ettema T.J."/>
        </authorList>
    </citation>
    <scope>NUCLEOTIDE SEQUENCE</scope>
</reference>
<feature type="non-terminal residue" evidence="1">
    <location>
        <position position="1"/>
    </location>
</feature>
<dbReference type="AlphaFoldDB" id="A0A0F9TGQ2"/>
<name>A0A0F9TGQ2_9ZZZZ</name>
<comment type="caution">
    <text evidence="1">The sequence shown here is derived from an EMBL/GenBank/DDBJ whole genome shotgun (WGS) entry which is preliminary data.</text>
</comment>
<evidence type="ECO:0000313" key="1">
    <source>
        <dbReference type="EMBL" id="KKN48151.1"/>
    </source>
</evidence>
<gene>
    <name evidence="1" type="ORF">LCGC14_0655950</name>
</gene>
<dbReference type="EMBL" id="LAZR01001236">
    <property type="protein sequence ID" value="KKN48151.1"/>
    <property type="molecule type" value="Genomic_DNA"/>
</dbReference>
<protein>
    <submittedName>
        <fullName evidence="1">Uncharacterized protein</fullName>
    </submittedName>
</protein>
<accession>A0A0F9TGQ2</accession>